<keyword evidence="7" id="KW-0407">Ion channel</keyword>
<keyword evidence="11" id="KW-1185">Reference proteome</keyword>
<dbReference type="GO" id="GO:0034703">
    <property type="term" value="C:cation channel complex"/>
    <property type="evidence" value="ECO:0007669"/>
    <property type="project" value="TreeGrafter"/>
</dbReference>
<evidence type="ECO:0000313" key="10">
    <source>
        <dbReference type="EMBL" id="KXZ54379.1"/>
    </source>
</evidence>
<name>A0A150GX36_GONPE</name>
<evidence type="ECO:0000256" key="7">
    <source>
        <dbReference type="ARBA" id="ARBA00023303"/>
    </source>
</evidence>
<feature type="domain" description="Ion transport" evidence="9">
    <location>
        <begin position="18"/>
        <end position="87"/>
    </location>
</feature>
<evidence type="ECO:0000256" key="1">
    <source>
        <dbReference type="ARBA" id="ARBA00004141"/>
    </source>
</evidence>
<keyword evidence="6 8" id="KW-0472">Membrane</keyword>
<dbReference type="GO" id="GO:0070679">
    <property type="term" value="F:inositol 1,4,5 trisphosphate binding"/>
    <property type="evidence" value="ECO:0007669"/>
    <property type="project" value="TreeGrafter"/>
</dbReference>
<keyword evidence="2" id="KW-0813">Transport</keyword>
<evidence type="ECO:0000256" key="2">
    <source>
        <dbReference type="ARBA" id="ARBA00022448"/>
    </source>
</evidence>
<evidence type="ECO:0000259" key="9">
    <source>
        <dbReference type="Pfam" id="PF00520"/>
    </source>
</evidence>
<dbReference type="Pfam" id="PF00520">
    <property type="entry name" value="Ion_trans"/>
    <property type="match status" value="1"/>
</dbReference>
<dbReference type="InterPro" id="IPR002153">
    <property type="entry name" value="TRPC_channel"/>
</dbReference>
<protein>
    <recommendedName>
        <fullName evidence="9">Ion transport domain-containing protein</fullName>
    </recommendedName>
</protein>
<dbReference type="GO" id="GO:0005886">
    <property type="term" value="C:plasma membrane"/>
    <property type="evidence" value="ECO:0007669"/>
    <property type="project" value="TreeGrafter"/>
</dbReference>
<accession>A0A150GX36</accession>
<comment type="subcellular location">
    <subcellularLocation>
        <location evidence="1">Membrane</location>
        <topology evidence="1">Multi-pass membrane protein</topology>
    </subcellularLocation>
</comment>
<dbReference type="AlphaFoldDB" id="A0A150GX36"/>
<dbReference type="PANTHER" id="PTHR10117:SF54">
    <property type="entry name" value="TRANSIENT RECEPTOR POTENTIAL-GAMMA PROTEIN"/>
    <property type="match status" value="1"/>
</dbReference>
<dbReference type="InterPro" id="IPR005821">
    <property type="entry name" value="Ion_trans_dom"/>
</dbReference>
<feature type="transmembrane region" description="Helical" evidence="8">
    <location>
        <begin position="56"/>
        <end position="81"/>
    </location>
</feature>
<evidence type="ECO:0000313" key="11">
    <source>
        <dbReference type="Proteomes" id="UP000075714"/>
    </source>
</evidence>
<sequence length="186" mass="20409">MILLTGVAFALHGMFRHRDIPDLASFPMTLLKLFRTFLGETMFDLYEGEKDTAYNLYGNIVTLLYALVATVVLANLLIALISYHFQPEKMAEILAAYEYQVERRLLGAPFSGPLLLARAALPSGARAKGSSSALVERFALPPMDGIVVSGENASSKLLPTGSHELPYLLFLLTLWPAGMALSWALF</sequence>
<evidence type="ECO:0000256" key="8">
    <source>
        <dbReference type="SAM" id="Phobius"/>
    </source>
</evidence>
<keyword evidence="5" id="KW-0406">Ion transport</keyword>
<evidence type="ECO:0000256" key="4">
    <source>
        <dbReference type="ARBA" id="ARBA00022989"/>
    </source>
</evidence>
<dbReference type="OrthoDB" id="10633870at2759"/>
<dbReference type="GO" id="GO:0015279">
    <property type="term" value="F:store-operated calcium channel activity"/>
    <property type="evidence" value="ECO:0007669"/>
    <property type="project" value="TreeGrafter"/>
</dbReference>
<reference evidence="11" key="1">
    <citation type="journal article" date="2016" name="Nat. Commun.">
        <title>The Gonium pectorale genome demonstrates co-option of cell cycle regulation during the evolution of multicellularity.</title>
        <authorList>
            <person name="Hanschen E.R."/>
            <person name="Marriage T.N."/>
            <person name="Ferris P.J."/>
            <person name="Hamaji T."/>
            <person name="Toyoda A."/>
            <person name="Fujiyama A."/>
            <person name="Neme R."/>
            <person name="Noguchi H."/>
            <person name="Minakuchi Y."/>
            <person name="Suzuki M."/>
            <person name="Kawai-Toyooka H."/>
            <person name="Smith D.R."/>
            <person name="Sparks H."/>
            <person name="Anderson J."/>
            <person name="Bakaric R."/>
            <person name="Luria V."/>
            <person name="Karger A."/>
            <person name="Kirschner M.W."/>
            <person name="Durand P.M."/>
            <person name="Michod R.E."/>
            <person name="Nozaki H."/>
            <person name="Olson B.J."/>
        </authorList>
    </citation>
    <scope>NUCLEOTIDE SEQUENCE [LARGE SCALE GENOMIC DNA]</scope>
    <source>
        <strain evidence="11">NIES-2863</strain>
    </source>
</reference>
<feature type="transmembrane region" description="Helical" evidence="8">
    <location>
        <begin position="165"/>
        <end position="185"/>
    </location>
</feature>
<evidence type="ECO:0000256" key="5">
    <source>
        <dbReference type="ARBA" id="ARBA00023065"/>
    </source>
</evidence>
<keyword evidence="4 8" id="KW-1133">Transmembrane helix</keyword>
<comment type="caution">
    <text evidence="10">The sequence shown here is derived from an EMBL/GenBank/DDBJ whole genome shotgun (WGS) entry which is preliminary data.</text>
</comment>
<dbReference type="EMBL" id="LSYV01000006">
    <property type="protein sequence ID" value="KXZ54379.1"/>
    <property type="molecule type" value="Genomic_DNA"/>
</dbReference>
<evidence type="ECO:0000256" key="3">
    <source>
        <dbReference type="ARBA" id="ARBA00022692"/>
    </source>
</evidence>
<organism evidence="10 11">
    <name type="scientific">Gonium pectorale</name>
    <name type="common">Green alga</name>
    <dbReference type="NCBI Taxonomy" id="33097"/>
    <lineage>
        <taxon>Eukaryota</taxon>
        <taxon>Viridiplantae</taxon>
        <taxon>Chlorophyta</taxon>
        <taxon>core chlorophytes</taxon>
        <taxon>Chlorophyceae</taxon>
        <taxon>CS clade</taxon>
        <taxon>Chlamydomonadales</taxon>
        <taxon>Volvocaceae</taxon>
        <taxon>Gonium</taxon>
    </lineage>
</organism>
<dbReference type="Proteomes" id="UP000075714">
    <property type="component" value="Unassembled WGS sequence"/>
</dbReference>
<proteinExistence type="predicted"/>
<dbReference type="PANTHER" id="PTHR10117">
    <property type="entry name" value="TRANSIENT RECEPTOR POTENTIAL CHANNEL"/>
    <property type="match status" value="1"/>
</dbReference>
<evidence type="ECO:0000256" key="6">
    <source>
        <dbReference type="ARBA" id="ARBA00023136"/>
    </source>
</evidence>
<gene>
    <name evidence="10" type="ORF">GPECTOR_5g458</name>
</gene>
<keyword evidence="3 8" id="KW-0812">Transmembrane</keyword>
<dbReference type="GO" id="GO:0051480">
    <property type="term" value="P:regulation of cytosolic calcium ion concentration"/>
    <property type="evidence" value="ECO:0007669"/>
    <property type="project" value="TreeGrafter"/>
</dbReference>